<comment type="caution">
    <text evidence="2">The sequence shown here is derived from an EMBL/GenBank/DDBJ whole genome shotgun (WGS) entry which is preliminary data.</text>
</comment>
<keyword evidence="3" id="KW-1185">Reference proteome</keyword>
<dbReference type="PANTHER" id="PTHR43546">
    <property type="entry name" value="UPF0173 METAL-DEPENDENT HYDROLASE MJ1163-RELATED"/>
    <property type="match status" value="1"/>
</dbReference>
<dbReference type="Proteomes" id="UP001560573">
    <property type="component" value="Unassembled WGS sequence"/>
</dbReference>
<dbReference type="EMBL" id="JAULBC010000001">
    <property type="protein sequence ID" value="MEX6686645.1"/>
    <property type="molecule type" value="Genomic_DNA"/>
</dbReference>
<sequence>MKLTFYAHSCFAVEIKGKRILFDPFITGNPAAQGIDVNSIGADFVFLSHGHGDHVADAAGIAKRTGALCVGNPEVMGWLERQGVTNTIHMNHGGPVSHDFSFGKVRGVNAVHSSSLPDGSYGGNPLGFVFNTEEGDFYFAGDTALTLDMQLIPLWAKLQFAVLPVGGHFTMDATDALKASEFIKCDTIVGVHHGTFGIIKIDTQKAEDDFKAAGKKLLLPAPLETISF</sequence>
<dbReference type="GO" id="GO:0016787">
    <property type="term" value="F:hydrolase activity"/>
    <property type="evidence" value="ECO:0007669"/>
    <property type="project" value="UniProtKB-KW"/>
</dbReference>
<dbReference type="InterPro" id="IPR050114">
    <property type="entry name" value="UPF0173_UPF0282_UlaG_hydrolase"/>
</dbReference>
<dbReference type="NCBIfam" id="NF001911">
    <property type="entry name" value="PRK00685.1"/>
    <property type="match status" value="1"/>
</dbReference>
<evidence type="ECO:0000259" key="1">
    <source>
        <dbReference type="SMART" id="SM00849"/>
    </source>
</evidence>
<feature type="domain" description="Metallo-beta-lactamase" evidence="1">
    <location>
        <begin position="7"/>
        <end position="192"/>
    </location>
</feature>
<protein>
    <submittedName>
        <fullName evidence="2">Metal-dependent hydrolase</fullName>
    </submittedName>
</protein>
<dbReference type="InterPro" id="IPR001279">
    <property type="entry name" value="Metallo-B-lactamas"/>
</dbReference>
<gene>
    <name evidence="2" type="ORF">QTN47_04025</name>
</gene>
<reference evidence="2 3" key="1">
    <citation type="submission" date="2023-07" db="EMBL/GenBank/DDBJ databases">
        <authorList>
            <person name="Lian W.-H."/>
        </authorList>
    </citation>
    <scope>NUCLEOTIDE SEQUENCE [LARGE SCALE GENOMIC DNA]</scope>
    <source>
        <strain evidence="2 3">SYSU DXS3180</strain>
    </source>
</reference>
<keyword evidence="2" id="KW-0378">Hydrolase</keyword>
<evidence type="ECO:0000313" key="3">
    <source>
        <dbReference type="Proteomes" id="UP001560573"/>
    </source>
</evidence>
<dbReference type="SMART" id="SM00849">
    <property type="entry name" value="Lactamase_B"/>
    <property type="match status" value="1"/>
</dbReference>
<name>A0ABV3ZAM1_9BACT</name>
<dbReference type="SUPFAM" id="SSF56281">
    <property type="entry name" value="Metallo-hydrolase/oxidoreductase"/>
    <property type="match status" value="1"/>
</dbReference>
<dbReference type="Pfam" id="PF13483">
    <property type="entry name" value="Lactamase_B_3"/>
    <property type="match status" value="1"/>
</dbReference>
<dbReference type="PANTHER" id="PTHR43546:SF3">
    <property type="entry name" value="UPF0173 METAL-DEPENDENT HYDROLASE MJ1163"/>
    <property type="match status" value="1"/>
</dbReference>
<accession>A0ABV3ZAM1</accession>
<dbReference type="RefSeq" id="WP_369328041.1">
    <property type="nucleotide sequence ID" value="NZ_JAULBC010000001.1"/>
</dbReference>
<proteinExistence type="predicted"/>
<evidence type="ECO:0000313" key="2">
    <source>
        <dbReference type="EMBL" id="MEX6686645.1"/>
    </source>
</evidence>
<organism evidence="2 3">
    <name type="scientific">Danxiaibacter flavus</name>
    <dbReference type="NCBI Taxonomy" id="3049108"/>
    <lineage>
        <taxon>Bacteria</taxon>
        <taxon>Pseudomonadati</taxon>
        <taxon>Bacteroidota</taxon>
        <taxon>Chitinophagia</taxon>
        <taxon>Chitinophagales</taxon>
        <taxon>Chitinophagaceae</taxon>
        <taxon>Danxiaibacter</taxon>
    </lineage>
</organism>
<dbReference type="Gene3D" id="3.60.15.10">
    <property type="entry name" value="Ribonuclease Z/Hydroxyacylglutathione hydrolase-like"/>
    <property type="match status" value="1"/>
</dbReference>
<dbReference type="InterPro" id="IPR036866">
    <property type="entry name" value="RibonucZ/Hydroxyglut_hydro"/>
</dbReference>